<reference evidence="2" key="1">
    <citation type="submission" date="2016-06" db="EMBL/GenBank/DDBJ databases">
        <title>Draft genome sequence of Desulfoplanes formicivorans strain Pf12B.</title>
        <authorList>
            <person name="Watanabe M."/>
            <person name="Kojima H."/>
            <person name="Fukui M."/>
        </authorList>
    </citation>
    <scope>NUCLEOTIDE SEQUENCE [LARGE SCALE GENOMIC DNA]</scope>
    <source>
        <strain evidence="2">Pf12B</strain>
    </source>
</reference>
<name>A0A194AG96_9BACT</name>
<dbReference type="RefSeq" id="WP_069857838.1">
    <property type="nucleotide sequence ID" value="NZ_BDFE01000015.1"/>
</dbReference>
<dbReference type="STRING" id="1592317.DPF_1054"/>
<gene>
    <name evidence="1" type="ORF">DPF_1054</name>
</gene>
<sequence>MVASLDITDTNTRFRVSKNPDGTILLDCQGEIACIETFPDGQALARFCQENKVDLNTFFTQLATWDKSVAAQFAKGIYR</sequence>
<proteinExistence type="predicted"/>
<protein>
    <submittedName>
        <fullName evidence="1">Uncharacterized protein</fullName>
    </submittedName>
</protein>
<dbReference type="Proteomes" id="UP000095200">
    <property type="component" value="Unassembled WGS sequence"/>
</dbReference>
<keyword evidence="2" id="KW-1185">Reference proteome</keyword>
<evidence type="ECO:0000313" key="1">
    <source>
        <dbReference type="EMBL" id="GAU08348.1"/>
    </source>
</evidence>
<evidence type="ECO:0000313" key="2">
    <source>
        <dbReference type="Proteomes" id="UP000095200"/>
    </source>
</evidence>
<accession>A0A194AG96</accession>
<comment type="caution">
    <text evidence="1">The sequence shown here is derived from an EMBL/GenBank/DDBJ whole genome shotgun (WGS) entry which is preliminary data.</text>
</comment>
<dbReference type="EMBL" id="BDFE01000015">
    <property type="protein sequence ID" value="GAU08348.1"/>
    <property type="molecule type" value="Genomic_DNA"/>
</dbReference>
<organism evidence="1 2">
    <name type="scientific">Desulfoplanes formicivorans</name>
    <dbReference type="NCBI Taxonomy" id="1592317"/>
    <lineage>
        <taxon>Bacteria</taxon>
        <taxon>Pseudomonadati</taxon>
        <taxon>Thermodesulfobacteriota</taxon>
        <taxon>Desulfovibrionia</taxon>
        <taxon>Desulfovibrionales</taxon>
        <taxon>Desulfoplanaceae</taxon>
        <taxon>Desulfoplanes</taxon>
    </lineage>
</organism>
<dbReference type="AlphaFoldDB" id="A0A194AG96"/>